<dbReference type="SUPFAM" id="SSF55658">
    <property type="entry name" value="L9 N-domain-like"/>
    <property type="match status" value="1"/>
</dbReference>
<protein>
    <recommendedName>
        <fullName evidence="2">Ribonuclease H1 N-terminal domain-containing protein</fullName>
    </recommendedName>
</protein>
<dbReference type="InterPro" id="IPR037056">
    <property type="entry name" value="RNase_H1_N_sf"/>
</dbReference>
<organism evidence="3 4">
    <name type="scientific">Mycena albidolilacea</name>
    <dbReference type="NCBI Taxonomy" id="1033008"/>
    <lineage>
        <taxon>Eukaryota</taxon>
        <taxon>Fungi</taxon>
        <taxon>Dikarya</taxon>
        <taxon>Basidiomycota</taxon>
        <taxon>Agaricomycotina</taxon>
        <taxon>Agaricomycetes</taxon>
        <taxon>Agaricomycetidae</taxon>
        <taxon>Agaricales</taxon>
        <taxon>Marasmiineae</taxon>
        <taxon>Mycenaceae</taxon>
        <taxon>Mycena</taxon>
    </lineage>
</organism>
<feature type="region of interest" description="Disordered" evidence="1">
    <location>
        <begin position="101"/>
        <end position="124"/>
    </location>
</feature>
<evidence type="ECO:0000313" key="4">
    <source>
        <dbReference type="Proteomes" id="UP001218218"/>
    </source>
</evidence>
<feature type="domain" description="Ribonuclease H1 N-terminal" evidence="2">
    <location>
        <begin position="38"/>
        <end position="78"/>
    </location>
</feature>
<dbReference type="EMBL" id="JARIHO010000032">
    <property type="protein sequence ID" value="KAJ7334622.1"/>
    <property type="molecule type" value="Genomic_DNA"/>
</dbReference>
<sequence>MVNTNLETAFSQLQLAKEDFFQPREGYEWTRGVEDHWFYVVSVGHIPGIYTHWEEMSQQVTTFPSAVYKKYLGWSAAKSAYEILAQLPKATSPMCATRRSKNAASICPPSTPPPARHPQPKAETRVSLAATARTGVQTDPSTPTGSPKKLMYVYSRDDGSTIYADPREASSAARRGLADGSFRRVDVTPHVHDAFNHATESALDVYYISSDDE</sequence>
<evidence type="ECO:0000259" key="2">
    <source>
        <dbReference type="Pfam" id="PF01693"/>
    </source>
</evidence>
<accession>A0AAD6ZQU9</accession>
<dbReference type="AlphaFoldDB" id="A0AAD6ZQU9"/>
<dbReference type="InterPro" id="IPR009027">
    <property type="entry name" value="Ribosomal_bL9/RNase_H1_N"/>
</dbReference>
<evidence type="ECO:0000313" key="3">
    <source>
        <dbReference type="EMBL" id="KAJ7334622.1"/>
    </source>
</evidence>
<gene>
    <name evidence="3" type="ORF">DFH08DRAFT_965368</name>
</gene>
<dbReference type="Proteomes" id="UP001218218">
    <property type="component" value="Unassembled WGS sequence"/>
</dbReference>
<keyword evidence="4" id="KW-1185">Reference proteome</keyword>
<comment type="caution">
    <text evidence="3">The sequence shown here is derived from an EMBL/GenBank/DDBJ whole genome shotgun (WGS) entry which is preliminary data.</text>
</comment>
<name>A0AAD6ZQU9_9AGAR</name>
<dbReference type="Pfam" id="PF01693">
    <property type="entry name" value="Cauli_VI"/>
    <property type="match status" value="1"/>
</dbReference>
<evidence type="ECO:0000256" key="1">
    <source>
        <dbReference type="SAM" id="MobiDB-lite"/>
    </source>
</evidence>
<reference evidence="3" key="1">
    <citation type="submission" date="2023-03" db="EMBL/GenBank/DDBJ databases">
        <title>Massive genome expansion in bonnet fungi (Mycena s.s.) driven by repeated elements and novel gene families across ecological guilds.</title>
        <authorList>
            <consortium name="Lawrence Berkeley National Laboratory"/>
            <person name="Harder C.B."/>
            <person name="Miyauchi S."/>
            <person name="Viragh M."/>
            <person name="Kuo A."/>
            <person name="Thoen E."/>
            <person name="Andreopoulos B."/>
            <person name="Lu D."/>
            <person name="Skrede I."/>
            <person name="Drula E."/>
            <person name="Henrissat B."/>
            <person name="Morin E."/>
            <person name="Kohler A."/>
            <person name="Barry K."/>
            <person name="LaButti K."/>
            <person name="Morin E."/>
            <person name="Salamov A."/>
            <person name="Lipzen A."/>
            <person name="Mereny Z."/>
            <person name="Hegedus B."/>
            <person name="Baldrian P."/>
            <person name="Stursova M."/>
            <person name="Weitz H."/>
            <person name="Taylor A."/>
            <person name="Grigoriev I.V."/>
            <person name="Nagy L.G."/>
            <person name="Martin F."/>
            <person name="Kauserud H."/>
        </authorList>
    </citation>
    <scope>NUCLEOTIDE SEQUENCE</scope>
    <source>
        <strain evidence="3">CBHHK002</strain>
    </source>
</reference>
<dbReference type="Gene3D" id="3.40.970.10">
    <property type="entry name" value="Ribonuclease H1, N-terminal domain"/>
    <property type="match status" value="1"/>
</dbReference>
<proteinExistence type="predicted"/>
<dbReference type="InterPro" id="IPR011320">
    <property type="entry name" value="RNase_H1_N"/>
</dbReference>